<sequence length="60" mass="6864">MLDKLLPLEPKRSTSGLDHIRKRCEEGFHVTHTYASRCMEIGLVLAMEDKIGWHRTTAPS</sequence>
<protein>
    <submittedName>
        <fullName evidence="1">Uncharacterized protein</fullName>
    </submittedName>
</protein>
<dbReference type="EMBL" id="QPFP01000008">
    <property type="protein sequence ID" value="TEB34964.1"/>
    <property type="molecule type" value="Genomic_DNA"/>
</dbReference>
<gene>
    <name evidence="1" type="ORF">FA13DRAFT_1728762</name>
</gene>
<proteinExistence type="predicted"/>
<evidence type="ECO:0000313" key="2">
    <source>
        <dbReference type="Proteomes" id="UP000298030"/>
    </source>
</evidence>
<reference evidence="1 2" key="1">
    <citation type="journal article" date="2019" name="Nat. Ecol. Evol.">
        <title>Megaphylogeny resolves global patterns of mushroom evolution.</title>
        <authorList>
            <person name="Varga T."/>
            <person name="Krizsan K."/>
            <person name="Foldi C."/>
            <person name="Dima B."/>
            <person name="Sanchez-Garcia M."/>
            <person name="Sanchez-Ramirez S."/>
            <person name="Szollosi G.J."/>
            <person name="Szarkandi J.G."/>
            <person name="Papp V."/>
            <person name="Albert L."/>
            <person name="Andreopoulos W."/>
            <person name="Angelini C."/>
            <person name="Antonin V."/>
            <person name="Barry K.W."/>
            <person name="Bougher N.L."/>
            <person name="Buchanan P."/>
            <person name="Buyck B."/>
            <person name="Bense V."/>
            <person name="Catcheside P."/>
            <person name="Chovatia M."/>
            <person name="Cooper J."/>
            <person name="Damon W."/>
            <person name="Desjardin D."/>
            <person name="Finy P."/>
            <person name="Geml J."/>
            <person name="Haridas S."/>
            <person name="Hughes K."/>
            <person name="Justo A."/>
            <person name="Karasinski D."/>
            <person name="Kautmanova I."/>
            <person name="Kiss B."/>
            <person name="Kocsube S."/>
            <person name="Kotiranta H."/>
            <person name="LaButti K.M."/>
            <person name="Lechner B.E."/>
            <person name="Liimatainen K."/>
            <person name="Lipzen A."/>
            <person name="Lukacs Z."/>
            <person name="Mihaltcheva S."/>
            <person name="Morgado L.N."/>
            <person name="Niskanen T."/>
            <person name="Noordeloos M.E."/>
            <person name="Ohm R.A."/>
            <person name="Ortiz-Santana B."/>
            <person name="Ovrebo C."/>
            <person name="Racz N."/>
            <person name="Riley R."/>
            <person name="Savchenko A."/>
            <person name="Shiryaev A."/>
            <person name="Soop K."/>
            <person name="Spirin V."/>
            <person name="Szebenyi C."/>
            <person name="Tomsovsky M."/>
            <person name="Tulloss R.E."/>
            <person name="Uehling J."/>
            <person name="Grigoriev I.V."/>
            <person name="Vagvolgyi C."/>
            <person name="Papp T."/>
            <person name="Martin F.M."/>
            <person name="Miettinen O."/>
            <person name="Hibbett D.S."/>
            <person name="Nagy L.G."/>
        </authorList>
    </citation>
    <scope>NUCLEOTIDE SEQUENCE [LARGE SCALE GENOMIC DNA]</scope>
    <source>
        <strain evidence="1 2">FP101781</strain>
    </source>
</reference>
<comment type="caution">
    <text evidence="1">The sequence shown here is derived from an EMBL/GenBank/DDBJ whole genome shotgun (WGS) entry which is preliminary data.</text>
</comment>
<dbReference type="Proteomes" id="UP000298030">
    <property type="component" value="Unassembled WGS sequence"/>
</dbReference>
<evidence type="ECO:0000313" key="1">
    <source>
        <dbReference type="EMBL" id="TEB34964.1"/>
    </source>
</evidence>
<dbReference type="AlphaFoldDB" id="A0A4Y7TLY5"/>
<keyword evidence="2" id="KW-1185">Reference proteome</keyword>
<organism evidence="1 2">
    <name type="scientific">Coprinellus micaceus</name>
    <name type="common">Glistening ink-cap mushroom</name>
    <name type="synonym">Coprinus micaceus</name>
    <dbReference type="NCBI Taxonomy" id="71717"/>
    <lineage>
        <taxon>Eukaryota</taxon>
        <taxon>Fungi</taxon>
        <taxon>Dikarya</taxon>
        <taxon>Basidiomycota</taxon>
        <taxon>Agaricomycotina</taxon>
        <taxon>Agaricomycetes</taxon>
        <taxon>Agaricomycetidae</taxon>
        <taxon>Agaricales</taxon>
        <taxon>Agaricineae</taxon>
        <taxon>Psathyrellaceae</taxon>
        <taxon>Coprinellus</taxon>
    </lineage>
</organism>
<accession>A0A4Y7TLY5</accession>
<name>A0A4Y7TLY5_COPMI</name>